<dbReference type="PANTHER" id="PTHR35372:SF2">
    <property type="entry name" value="SF3 HELICASE DOMAIN-CONTAINING PROTEIN"/>
    <property type="match status" value="1"/>
</dbReference>
<accession>A0A6C0HLN3</accession>
<reference evidence="6" key="1">
    <citation type="journal article" date="2020" name="Nature">
        <title>Giant virus diversity and host interactions through global metagenomics.</title>
        <authorList>
            <person name="Schulz F."/>
            <person name="Roux S."/>
            <person name="Paez-Espino D."/>
            <person name="Jungbluth S."/>
            <person name="Walsh D.A."/>
            <person name="Denef V.J."/>
            <person name="McMahon K.D."/>
            <person name="Konstantinidis K.T."/>
            <person name="Eloe-Fadrosh E.A."/>
            <person name="Kyrpides N.C."/>
            <person name="Woyke T."/>
        </authorList>
    </citation>
    <scope>NUCLEOTIDE SEQUENCE</scope>
    <source>
        <strain evidence="6">GVMAG-M-3300023184-135</strain>
    </source>
</reference>
<evidence type="ECO:0000313" key="6">
    <source>
        <dbReference type="EMBL" id="QHT81036.1"/>
    </source>
</evidence>
<evidence type="ECO:0000259" key="5">
    <source>
        <dbReference type="PROSITE" id="PS51206"/>
    </source>
</evidence>
<keyword evidence="1" id="KW-0547">Nucleotide-binding</keyword>
<dbReference type="PROSITE" id="PS51206">
    <property type="entry name" value="SF3_HELICASE_1"/>
    <property type="match status" value="1"/>
</dbReference>
<evidence type="ECO:0000256" key="3">
    <source>
        <dbReference type="ARBA" id="ARBA00022840"/>
    </source>
</evidence>
<keyword evidence="2" id="KW-0378">Hydrolase</keyword>
<dbReference type="Pfam" id="PF08706">
    <property type="entry name" value="D5_N"/>
    <property type="match status" value="1"/>
</dbReference>
<dbReference type="SUPFAM" id="SSF52540">
    <property type="entry name" value="P-loop containing nucleoside triphosphate hydrolases"/>
    <property type="match status" value="1"/>
</dbReference>
<feature type="region of interest" description="Disordered" evidence="4">
    <location>
        <begin position="269"/>
        <end position="299"/>
    </location>
</feature>
<dbReference type="InterPro" id="IPR056443">
    <property type="entry name" value="AEP_C962R"/>
</dbReference>
<dbReference type="EMBL" id="MN739976">
    <property type="protein sequence ID" value="QHT81036.1"/>
    <property type="molecule type" value="Genomic_DNA"/>
</dbReference>
<dbReference type="AlphaFoldDB" id="A0A6C0HLN3"/>
<dbReference type="InterPro" id="IPR006500">
    <property type="entry name" value="Helicase_put_C_phage/plasmid"/>
</dbReference>
<keyword evidence="3" id="KW-0067">ATP-binding</keyword>
<feature type="domain" description="SF3 helicase" evidence="5">
    <location>
        <begin position="609"/>
        <end position="785"/>
    </location>
</feature>
<dbReference type="Gene3D" id="3.40.50.300">
    <property type="entry name" value="P-loop containing nucleotide triphosphate hydrolases"/>
    <property type="match status" value="1"/>
</dbReference>
<dbReference type="PANTHER" id="PTHR35372">
    <property type="entry name" value="ATP BINDING PROTEIN-RELATED"/>
    <property type="match status" value="1"/>
</dbReference>
<name>A0A6C0HLN3_9ZZZZ</name>
<sequence>MASTAGGLVNFLERKRVNTQGNPHTHTSCGEFNGKYFIGADDVEEFNALYYDHVEVHRNKIWLIEAPTILGPCRVDLDFLYVKGTTANMHTPEQVSQFVKDYVETLKTFLAIDKDVKVYIMEKKKPVPKREGVAGGVHVLIPDVKTTKYIEMAVREIMLTKMSTFDPLPLQDKEWAKVYDKAVASRSTGWTMYGSAKPQGLPYIVTTVLNVAPDNTVTADDTPFHFTPACLGEFCTRETDPSKEHEMTETAKGLYANLPDTSAESVRISGGRGIMPSRGRPAIRHPGGSRDSSPAPGLTLRDLTTEERQNIREHVANLCQERADGEGVVTRGTPPKEYTFTRQDWIAVGQCLKNIHPDLYDEFEEFSRRSDKFNLRDCMSKWNSFAFRNDGQKVTIASLLFWSREDNAEQYQQIEKNNIMRKIDAARGGAEYDVASVVYSKFRDTYKCTNFGKNVWYKFKGHVWDELDRGIQLQQELSTEIWKVFKQRACLHGSRLVDLETCDAKDAKACGCDYCNARTLEEDLQKVCIKLKTTKYKSDVMKECRELFLDEEFNKKVDENRLLLACRNGVFDMETCEFRDGKQEDYLSFSTKLEINEEMEYSDYREWPEVNDFIQKVLPDRDVRDYTLLHLARSLNGIGNQKFHILTGSGSNGKSMLINLLETALGDYACKVPISLITQQRGKSASASPEVVRLKGRRFVSMQEPDEAVPINTGLMKELTSSEKILVRDLYAGSKEMIECELQCKFHLACNEKPKINTNDGGTWRRFVVINFVSKFVQFPDGPNQFKMDTTIERKVKTPEWGRCFLAFLIHTYKTNRDRELVAPDRVLEYTRDYREENNAITKFMNECTRPVREDEEALAVRKPTISNTFKTWWEANRGTRDWKVPEMLKELEVRYGKYTYGGWKTFQIRDDVD</sequence>
<dbReference type="Pfam" id="PF23162">
    <property type="entry name" value="AEP_C962R"/>
    <property type="match status" value="1"/>
</dbReference>
<dbReference type="InterPro" id="IPR027417">
    <property type="entry name" value="P-loop_NTPase"/>
</dbReference>
<dbReference type="InterPro" id="IPR014819">
    <property type="entry name" value="PriCT_2"/>
</dbReference>
<dbReference type="GO" id="GO:0005524">
    <property type="term" value="F:ATP binding"/>
    <property type="evidence" value="ECO:0007669"/>
    <property type="project" value="UniProtKB-KW"/>
</dbReference>
<dbReference type="GO" id="GO:0016817">
    <property type="term" value="F:hydrolase activity, acting on acid anhydrides"/>
    <property type="evidence" value="ECO:0007669"/>
    <property type="project" value="InterPro"/>
</dbReference>
<dbReference type="InterPro" id="IPR051620">
    <property type="entry name" value="ORF904-like_C"/>
</dbReference>
<dbReference type="InterPro" id="IPR014818">
    <property type="entry name" value="Phage/plasmid_primase_P4_C"/>
</dbReference>
<proteinExistence type="predicted"/>
<evidence type="ECO:0000256" key="4">
    <source>
        <dbReference type="SAM" id="MobiDB-lite"/>
    </source>
</evidence>
<dbReference type="Pfam" id="PF08707">
    <property type="entry name" value="PriCT_2"/>
    <property type="match status" value="1"/>
</dbReference>
<dbReference type="InterPro" id="IPR014015">
    <property type="entry name" value="Helicase_SF3_DNA-vir"/>
</dbReference>
<protein>
    <recommendedName>
        <fullName evidence="5">SF3 helicase domain-containing protein</fullName>
    </recommendedName>
</protein>
<organism evidence="6">
    <name type="scientific">viral metagenome</name>
    <dbReference type="NCBI Taxonomy" id="1070528"/>
    <lineage>
        <taxon>unclassified sequences</taxon>
        <taxon>metagenomes</taxon>
        <taxon>organismal metagenomes</taxon>
    </lineage>
</organism>
<evidence type="ECO:0000256" key="2">
    <source>
        <dbReference type="ARBA" id="ARBA00022801"/>
    </source>
</evidence>
<dbReference type="NCBIfam" id="TIGR01613">
    <property type="entry name" value="primase_Cterm"/>
    <property type="match status" value="1"/>
</dbReference>
<evidence type="ECO:0000256" key="1">
    <source>
        <dbReference type="ARBA" id="ARBA00022741"/>
    </source>
</evidence>